<dbReference type="PROSITE" id="PS51257">
    <property type="entry name" value="PROKAR_LIPOPROTEIN"/>
    <property type="match status" value="1"/>
</dbReference>
<protein>
    <submittedName>
        <fullName evidence="3">Extracellular solute-binding protein</fullName>
    </submittedName>
</protein>
<evidence type="ECO:0000256" key="2">
    <source>
        <dbReference type="SAM" id="SignalP"/>
    </source>
</evidence>
<evidence type="ECO:0000313" key="4">
    <source>
        <dbReference type="Proteomes" id="UP000621560"/>
    </source>
</evidence>
<dbReference type="InterPro" id="IPR050490">
    <property type="entry name" value="Bact_solute-bd_prot1"/>
</dbReference>
<comment type="caution">
    <text evidence="3">The sequence shown here is derived from an EMBL/GenBank/DDBJ whole genome shotgun (WGS) entry which is preliminary data.</text>
</comment>
<keyword evidence="2" id="KW-0732">Signal</keyword>
<organism evidence="3 4">
    <name type="scientific">Paenibacillus sabuli</name>
    <dbReference type="NCBI Taxonomy" id="2772509"/>
    <lineage>
        <taxon>Bacteria</taxon>
        <taxon>Bacillati</taxon>
        <taxon>Bacillota</taxon>
        <taxon>Bacilli</taxon>
        <taxon>Bacillales</taxon>
        <taxon>Paenibacillaceae</taxon>
        <taxon>Paenibacillus</taxon>
    </lineage>
</organism>
<dbReference type="Pfam" id="PF01547">
    <property type="entry name" value="SBP_bac_1"/>
    <property type="match status" value="1"/>
</dbReference>
<dbReference type="InterPro" id="IPR006059">
    <property type="entry name" value="SBP"/>
</dbReference>
<dbReference type="Gene3D" id="3.40.190.10">
    <property type="entry name" value="Periplasmic binding protein-like II"/>
    <property type="match status" value="1"/>
</dbReference>
<dbReference type="Proteomes" id="UP000621560">
    <property type="component" value="Unassembled WGS sequence"/>
</dbReference>
<evidence type="ECO:0000313" key="3">
    <source>
        <dbReference type="EMBL" id="MBD2848078.1"/>
    </source>
</evidence>
<dbReference type="PANTHER" id="PTHR43649">
    <property type="entry name" value="ARABINOSE-BINDING PROTEIN-RELATED"/>
    <property type="match status" value="1"/>
</dbReference>
<feature type="chain" id="PRO_5038570187" evidence="2">
    <location>
        <begin position="25"/>
        <end position="488"/>
    </location>
</feature>
<sequence length="488" mass="52802">MKITVWIGLAVLLLLSACSGPGNPGAPTAKTDTKHEAGTGGPASAPSSAPGTANGADDSLFDDVDADEPVKLVVATYYVSEQVQAVVEAYEALHPNVEIELHAASTSGKDLNDVMNKRDQFIQTNNAALLAGGGPDVIELDELPFEQYVKRGLLVDMNGLIEHDSAFDKADYFTNIIEHAQSGDGGLYGMPMYFSLVGLFGDADAIARAGVAIDDANWTLPQFIEIAKQLQETGDYPSVLASEPSYLLRQLITEHYTQLVTESDGNAHFDAEAFAEMMRQVRTMFDEGLLYNVVSNDRASALSAQAGRGRGVNAYFSDTYLYSLQDAIRFAGYPNTKLYAKPHAAGEDSGGYYSAVGTLGINAHSPHPRAAWEFVKFLLDDESVQSYINDHLESSPGFPLNKHVYEQQKQQLMQDGVVKQRGADALEIDRALLEQVDAQLSGASHIVRGPSKLEEIVDSQLEAFFSDQKSAEEAAAIIGNRINLLLNE</sequence>
<accession>A0A927BZC4</accession>
<dbReference type="EMBL" id="JACXIZ010000053">
    <property type="protein sequence ID" value="MBD2848078.1"/>
    <property type="molecule type" value="Genomic_DNA"/>
</dbReference>
<feature type="region of interest" description="Disordered" evidence="1">
    <location>
        <begin position="22"/>
        <end position="61"/>
    </location>
</feature>
<dbReference type="RefSeq" id="WP_190921180.1">
    <property type="nucleotide sequence ID" value="NZ_JACXIZ010000053.1"/>
</dbReference>
<evidence type="ECO:0000256" key="1">
    <source>
        <dbReference type="SAM" id="MobiDB-lite"/>
    </source>
</evidence>
<feature type="signal peptide" evidence="2">
    <location>
        <begin position="1"/>
        <end position="24"/>
    </location>
</feature>
<dbReference type="PANTHER" id="PTHR43649:SF12">
    <property type="entry name" value="DIACETYLCHITOBIOSE BINDING PROTEIN DASA"/>
    <property type="match status" value="1"/>
</dbReference>
<dbReference type="SUPFAM" id="SSF53850">
    <property type="entry name" value="Periplasmic binding protein-like II"/>
    <property type="match status" value="1"/>
</dbReference>
<gene>
    <name evidence="3" type="ORF">IDH44_23015</name>
</gene>
<feature type="compositionally biased region" description="Low complexity" evidence="1">
    <location>
        <begin position="42"/>
        <end position="58"/>
    </location>
</feature>
<proteinExistence type="predicted"/>
<name>A0A927BZC4_9BACL</name>
<dbReference type="AlphaFoldDB" id="A0A927BZC4"/>
<keyword evidence="4" id="KW-1185">Reference proteome</keyword>
<reference evidence="3" key="1">
    <citation type="submission" date="2020-09" db="EMBL/GenBank/DDBJ databases">
        <title>A novel bacterium of genus Paenibacillus, isolated from South China Sea.</title>
        <authorList>
            <person name="Huang H."/>
            <person name="Mo K."/>
            <person name="Hu Y."/>
        </authorList>
    </citation>
    <scope>NUCLEOTIDE SEQUENCE</scope>
    <source>
        <strain evidence="3">IB182496</strain>
    </source>
</reference>